<feature type="region of interest" description="Disordered" evidence="7">
    <location>
        <begin position="1"/>
        <end position="50"/>
    </location>
</feature>
<dbReference type="RefSeq" id="WP_027841884.1">
    <property type="nucleotide sequence ID" value="NZ_LMTZ01000110.1"/>
</dbReference>
<comment type="subcellular location">
    <subcellularLocation>
        <location evidence="1">Membrane</location>
        <topology evidence="1">Single-pass membrane protein</topology>
    </subcellularLocation>
</comment>
<dbReference type="Gene3D" id="2.40.50.100">
    <property type="match status" value="1"/>
</dbReference>
<evidence type="ECO:0000313" key="11">
    <source>
        <dbReference type="Proteomes" id="UP000053372"/>
    </source>
</evidence>
<dbReference type="SUPFAM" id="SSF111369">
    <property type="entry name" value="HlyD-like secretion proteins"/>
    <property type="match status" value="1"/>
</dbReference>
<evidence type="ECO:0000256" key="7">
    <source>
        <dbReference type="SAM" id="MobiDB-lite"/>
    </source>
</evidence>
<feature type="coiled-coil region" evidence="6">
    <location>
        <begin position="253"/>
        <end position="319"/>
    </location>
</feature>
<dbReference type="PANTHER" id="PTHR30386:SF26">
    <property type="entry name" value="TRANSPORT PROTEIN COMB"/>
    <property type="match status" value="1"/>
</dbReference>
<feature type="transmembrane region" description="Helical" evidence="8">
    <location>
        <begin position="71"/>
        <end position="89"/>
    </location>
</feature>
<dbReference type="AlphaFoldDB" id="A0A0V7ZLP7"/>
<comment type="similarity">
    <text evidence="2">Belongs to the membrane fusion protein (MFP) (TC 8.A.1) family.</text>
</comment>
<evidence type="ECO:0000256" key="5">
    <source>
        <dbReference type="ARBA" id="ARBA00023136"/>
    </source>
</evidence>
<evidence type="ECO:0000256" key="2">
    <source>
        <dbReference type="ARBA" id="ARBA00009477"/>
    </source>
</evidence>
<gene>
    <name evidence="10" type="ORF">BC008_20830</name>
</gene>
<dbReference type="InterPro" id="IPR058982">
    <property type="entry name" value="Beta-barrel_AprE"/>
</dbReference>
<protein>
    <recommendedName>
        <fullName evidence="9">AprE-like beta-barrel domain-containing protein</fullName>
    </recommendedName>
</protein>
<evidence type="ECO:0000256" key="6">
    <source>
        <dbReference type="SAM" id="Coils"/>
    </source>
</evidence>
<name>A0A0V7ZLP7_9CYAN</name>
<comment type="caution">
    <text evidence="10">The sequence shown here is derived from an EMBL/GenBank/DDBJ whole genome shotgun (WGS) entry which is preliminary data.</text>
</comment>
<keyword evidence="5 8" id="KW-0472">Membrane</keyword>
<feature type="compositionally biased region" description="Low complexity" evidence="7">
    <location>
        <begin position="7"/>
        <end position="19"/>
    </location>
</feature>
<evidence type="ECO:0000256" key="1">
    <source>
        <dbReference type="ARBA" id="ARBA00004167"/>
    </source>
</evidence>
<evidence type="ECO:0000259" key="9">
    <source>
        <dbReference type="Pfam" id="PF26002"/>
    </source>
</evidence>
<keyword evidence="4 8" id="KW-1133">Transmembrane helix</keyword>
<evidence type="ECO:0000256" key="8">
    <source>
        <dbReference type="SAM" id="Phobius"/>
    </source>
</evidence>
<evidence type="ECO:0000256" key="4">
    <source>
        <dbReference type="ARBA" id="ARBA00022989"/>
    </source>
</evidence>
<dbReference type="Gene3D" id="2.40.30.170">
    <property type="match status" value="1"/>
</dbReference>
<dbReference type="OrthoDB" id="9775513at2"/>
<dbReference type="InterPro" id="IPR050739">
    <property type="entry name" value="MFP"/>
</dbReference>
<sequence>MADIKHNYSNNSSTGNNSSLTEAKLSKSSNSKSSNSKSSSAKSSISQHSNNDWSSLTREIIDTLPRVWTRGLLYFLMVFIGVVLPWAMFSQVDETGNARGRLEPQGKVFTVDSPVSGTIAEVFVKEGQLVQKQQPLLELESEPVKSELKQIEIRLEGQKKELTQLKVLENQLVLAVNSQKEQNKAQQLEKQIQIDEARQSLEYSQTAKNLAQTRYNEAIKEVQRFSKAKEEGIVAEIQVVDKEDLAQERKGLLQQANSNIAQAKLRLEEQEENYQSLLASHKITLIRSQEQLEESETKIETLESQIKENYNQIDALNYQLEQRIVKAPASGSIFQLSIPKPGAVVNPGDAIAEVAPKRSPLILKAQMNTTESGSLEKGMSVKLKFDAYPFQDYGVFEGKLINISPTTKVTNTQSGQIAAYDLDIELKQTYIQVQNKRIPLRPGQTATAEVIVRQRRLIDFVLEPFQKLHENGLEL</sequence>
<accession>A0A0V7ZLP7</accession>
<reference evidence="10 11" key="1">
    <citation type="journal article" date="2015" name="Genome Announc.">
        <title>Draft Genome of the Euendolithic (true boring) Cyanobacterium Mastigocoleus testarum strain BC008.</title>
        <authorList>
            <person name="Guida B.S."/>
            <person name="Garcia-Pichel F."/>
        </authorList>
    </citation>
    <scope>NUCLEOTIDE SEQUENCE [LARGE SCALE GENOMIC DNA]</scope>
    <source>
        <strain evidence="10 11">BC008</strain>
    </source>
</reference>
<feature type="compositionally biased region" description="Low complexity" evidence="7">
    <location>
        <begin position="26"/>
        <end position="50"/>
    </location>
</feature>
<feature type="coiled-coil region" evidence="6">
    <location>
        <begin position="148"/>
        <end position="198"/>
    </location>
</feature>
<feature type="domain" description="AprE-like beta-barrel" evidence="9">
    <location>
        <begin position="361"/>
        <end position="451"/>
    </location>
</feature>
<dbReference type="Pfam" id="PF26002">
    <property type="entry name" value="Beta-barrel_AprE"/>
    <property type="match status" value="1"/>
</dbReference>
<keyword evidence="11" id="KW-1185">Reference proteome</keyword>
<dbReference type="PANTHER" id="PTHR30386">
    <property type="entry name" value="MEMBRANE FUSION SUBUNIT OF EMRAB-TOLC MULTIDRUG EFFLUX PUMP"/>
    <property type="match status" value="1"/>
</dbReference>
<dbReference type="GO" id="GO:0016020">
    <property type="term" value="C:membrane"/>
    <property type="evidence" value="ECO:0007669"/>
    <property type="project" value="UniProtKB-SubCell"/>
</dbReference>
<dbReference type="PRINTS" id="PR01490">
    <property type="entry name" value="RTXTOXIND"/>
</dbReference>
<organism evidence="10 11">
    <name type="scientific">Mastigocoleus testarum BC008</name>
    <dbReference type="NCBI Taxonomy" id="371196"/>
    <lineage>
        <taxon>Bacteria</taxon>
        <taxon>Bacillati</taxon>
        <taxon>Cyanobacteriota</taxon>
        <taxon>Cyanophyceae</taxon>
        <taxon>Nostocales</taxon>
        <taxon>Hapalosiphonaceae</taxon>
        <taxon>Mastigocoleus</taxon>
    </lineage>
</organism>
<dbReference type="Proteomes" id="UP000053372">
    <property type="component" value="Unassembled WGS sequence"/>
</dbReference>
<proteinExistence type="inferred from homology"/>
<dbReference type="EMBL" id="LMTZ01000110">
    <property type="protein sequence ID" value="KST65239.1"/>
    <property type="molecule type" value="Genomic_DNA"/>
</dbReference>
<keyword evidence="3 8" id="KW-0812">Transmembrane</keyword>
<keyword evidence="6" id="KW-0175">Coiled coil</keyword>
<evidence type="ECO:0000256" key="3">
    <source>
        <dbReference type="ARBA" id="ARBA00022692"/>
    </source>
</evidence>
<evidence type="ECO:0000313" key="10">
    <source>
        <dbReference type="EMBL" id="KST65239.1"/>
    </source>
</evidence>